<evidence type="ECO:0000313" key="3">
    <source>
        <dbReference type="WBParaSite" id="SCUD_0001895701-mRNA-1"/>
    </source>
</evidence>
<keyword evidence="2" id="KW-1185">Reference proteome</keyword>
<organism evidence="3">
    <name type="scientific">Schistosoma curassoni</name>
    <dbReference type="NCBI Taxonomy" id="6186"/>
    <lineage>
        <taxon>Eukaryota</taxon>
        <taxon>Metazoa</taxon>
        <taxon>Spiralia</taxon>
        <taxon>Lophotrochozoa</taxon>
        <taxon>Platyhelminthes</taxon>
        <taxon>Trematoda</taxon>
        <taxon>Digenea</taxon>
        <taxon>Strigeidida</taxon>
        <taxon>Schistosomatoidea</taxon>
        <taxon>Schistosomatidae</taxon>
        <taxon>Schistosoma</taxon>
    </lineage>
</organism>
<dbReference type="STRING" id="6186.A0A183KV61"/>
<sequence length="104" mass="11781">MEIVSRYGPRKYLPPDNVLESFIDGHMIRRQEIYFINNNSTSIPLGQLCLVQDVIHNVINKLSASLLSSPTDFALFLCQKNGSINSESISFYEHVNFVVITTDC</sequence>
<dbReference type="Proteomes" id="UP000279833">
    <property type="component" value="Unassembled WGS sequence"/>
</dbReference>
<name>A0A183KV61_9TREM</name>
<gene>
    <name evidence="1" type="ORF">SCUD_LOCUS18954</name>
</gene>
<accession>A0A183KV61</accession>
<evidence type="ECO:0000313" key="1">
    <source>
        <dbReference type="EMBL" id="VDP67581.1"/>
    </source>
</evidence>
<reference evidence="3" key="1">
    <citation type="submission" date="2016-06" db="UniProtKB">
        <authorList>
            <consortium name="WormBaseParasite"/>
        </authorList>
    </citation>
    <scope>IDENTIFICATION</scope>
</reference>
<proteinExistence type="predicted"/>
<reference evidence="1 2" key="2">
    <citation type="submission" date="2018-11" db="EMBL/GenBank/DDBJ databases">
        <authorList>
            <consortium name="Pathogen Informatics"/>
        </authorList>
    </citation>
    <scope>NUCLEOTIDE SEQUENCE [LARGE SCALE GENOMIC DNA]</scope>
    <source>
        <strain evidence="1">Dakar</strain>
        <strain evidence="2">Dakar, Senegal</strain>
    </source>
</reference>
<dbReference type="EMBL" id="UZAK01041774">
    <property type="protein sequence ID" value="VDP67581.1"/>
    <property type="molecule type" value="Genomic_DNA"/>
</dbReference>
<evidence type="ECO:0000313" key="2">
    <source>
        <dbReference type="Proteomes" id="UP000279833"/>
    </source>
</evidence>
<protein>
    <submittedName>
        <fullName evidence="3">Ubiquitin-like domain-containing protein</fullName>
    </submittedName>
</protein>
<dbReference type="WBParaSite" id="SCUD_0001895701-mRNA-1">
    <property type="protein sequence ID" value="SCUD_0001895701-mRNA-1"/>
    <property type="gene ID" value="SCUD_0001895701"/>
</dbReference>
<dbReference type="AlphaFoldDB" id="A0A183KV61"/>